<feature type="chain" id="PRO_5001517189" evidence="1">
    <location>
        <begin position="20"/>
        <end position="197"/>
    </location>
</feature>
<reference evidence="2 3" key="1">
    <citation type="submission" date="2014-04" db="EMBL/GenBank/DDBJ databases">
        <title>Aquimarina sp. 22II-S11-z7 Genome Sequencing.</title>
        <authorList>
            <person name="Lai Q."/>
        </authorList>
    </citation>
    <scope>NUCLEOTIDE SEQUENCE [LARGE SCALE GENOMIC DNA]</scope>
    <source>
        <strain evidence="2 3">22II-S11-z7</strain>
    </source>
</reference>
<dbReference type="OrthoDB" id="1025938at2"/>
<feature type="signal peptide" evidence="1">
    <location>
        <begin position="1"/>
        <end position="19"/>
    </location>
</feature>
<evidence type="ECO:0000256" key="1">
    <source>
        <dbReference type="SAM" id="SignalP"/>
    </source>
</evidence>
<evidence type="ECO:0000313" key="3">
    <source>
        <dbReference type="Proteomes" id="UP000023541"/>
    </source>
</evidence>
<proteinExistence type="predicted"/>
<dbReference type="AlphaFoldDB" id="A0A023BQZ7"/>
<organism evidence="2 3">
    <name type="scientific">Aquimarina atlantica</name>
    <dbReference type="NCBI Taxonomy" id="1317122"/>
    <lineage>
        <taxon>Bacteria</taxon>
        <taxon>Pseudomonadati</taxon>
        <taxon>Bacteroidota</taxon>
        <taxon>Flavobacteriia</taxon>
        <taxon>Flavobacteriales</taxon>
        <taxon>Flavobacteriaceae</taxon>
        <taxon>Aquimarina</taxon>
    </lineage>
</organism>
<dbReference type="eggNOG" id="ENOG5030UU4">
    <property type="taxonomic scope" value="Bacteria"/>
</dbReference>
<name>A0A023BQZ7_9FLAO</name>
<comment type="caution">
    <text evidence="2">The sequence shown here is derived from an EMBL/GenBank/DDBJ whole genome shotgun (WGS) entry which is preliminary data.</text>
</comment>
<sequence>MKIILTTLFLATAVITSFAQDNTDTTTHMTFKGVPIDGTLNEYVLKMKKSGFTHIGTKEGVAMLKGDFAAYKGCVVGVATLKQKNLVSKITVIFPESDTWSSLSSNYYNLKELLTEKYGEPSENVEKFDVHSEPEDDNSKMHEVGMNRCKYYTTYETENGSIQLSIENDGFLTSFVRLSYFDKINSKIIREKAKSDL</sequence>
<protein>
    <submittedName>
        <fullName evidence="2">Uncharacterized protein</fullName>
    </submittedName>
</protein>
<dbReference type="EMBL" id="AQRA01000008">
    <property type="protein sequence ID" value="EZH72364.1"/>
    <property type="molecule type" value="Genomic_DNA"/>
</dbReference>
<keyword evidence="3" id="KW-1185">Reference proteome</keyword>
<gene>
    <name evidence="2" type="ORF">ATO12_23215</name>
</gene>
<dbReference type="Proteomes" id="UP000023541">
    <property type="component" value="Unassembled WGS sequence"/>
</dbReference>
<evidence type="ECO:0000313" key="2">
    <source>
        <dbReference type="EMBL" id="EZH72364.1"/>
    </source>
</evidence>
<accession>A0A023BQZ7</accession>
<dbReference type="RefSeq" id="WP_034244851.1">
    <property type="nucleotide sequence ID" value="NZ_AQRA01000008.1"/>
</dbReference>
<keyword evidence="1" id="KW-0732">Signal</keyword>